<gene>
    <name evidence="2" type="ORF">LYPA_23C020171</name>
</gene>
<organism evidence="2 3">
    <name type="scientific">Lynx pardinus</name>
    <name type="common">Iberian lynx</name>
    <name type="synonym">Felis pardina</name>
    <dbReference type="NCBI Taxonomy" id="191816"/>
    <lineage>
        <taxon>Eukaryota</taxon>
        <taxon>Metazoa</taxon>
        <taxon>Chordata</taxon>
        <taxon>Craniata</taxon>
        <taxon>Vertebrata</taxon>
        <taxon>Euteleostomi</taxon>
        <taxon>Mammalia</taxon>
        <taxon>Eutheria</taxon>
        <taxon>Laurasiatheria</taxon>
        <taxon>Carnivora</taxon>
        <taxon>Feliformia</taxon>
        <taxon>Felidae</taxon>
        <taxon>Felinae</taxon>
        <taxon>Lynx</taxon>
    </lineage>
</organism>
<evidence type="ECO:0000313" key="3">
    <source>
        <dbReference type="Proteomes" id="UP000386466"/>
    </source>
</evidence>
<name>A0A485P7V7_LYNPA</name>
<dbReference type="EMBL" id="CAAGRJ010031063">
    <property type="protein sequence ID" value="VFV41800.1"/>
    <property type="molecule type" value="Genomic_DNA"/>
</dbReference>
<dbReference type="Proteomes" id="UP000386466">
    <property type="component" value="Unassembled WGS sequence"/>
</dbReference>
<protein>
    <submittedName>
        <fullName evidence="2">Uncharacterized protein</fullName>
    </submittedName>
</protein>
<proteinExistence type="predicted"/>
<evidence type="ECO:0000256" key="1">
    <source>
        <dbReference type="SAM" id="MobiDB-lite"/>
    </source>
</evidence>
<sequence length="104" mass="11432">MLTNTESHQRLAVVHSFVLETQGQSEVMDQNQEEQKRQAFRARGKGQQPLGLISKGSIKENCNNPHCALSDECQALLSPPGAALVSSSHLPLRQLALHPCFVDE</sequence>
<reference evidence="2 3" key="1">
    <citation type="submission" date="2019-01" db="EMBL/GenBank/DDBJ databases">
        <authorList>
            <person name="Alioto T."/>
            <person name="Alioto T."/>
        </authorList>
    </citation>
    <scope>NUCLEOTIDE SEQUENCE [LARGE SCALE GENOMIC DNA]</scope>
</reference>
<keyword evidence="3" id="KW-1185">Reference proteome</keyword>
<feature type="region of interest" description="Disordered" evidence="1">
    <location>
        <begin position="28"/>
        <end position="47"/>
    </location>
</feature>
<dbReference type="AlphaFoldDB" id="A0A485P7V7"/>
<evidence type="ECO:0000313" key="2">
    <source>
        <dbReference type="EMBL" id="VFV41800.1"/>
    </source>
</evidence>
<accession>A0A485P7V7</accession>